<keyword evidence="3" id="KW-1185">Reference proteome</keyword>
<sequence>MTTSITDARYNVLHHTPSYTSSLLFDEPPETGWSVMPGYDETLNIPVELEPPRFDADETLPNQIHPSYPYGRPLSLGKKSGGSKGKGVGNLLGTIGMGMSMDLRGGEWTGESGRTGDQWQEWGLEEVKSSGEGGRREVPPGMAGAKRPPSPPSPSLHPNSIPPPRSMHLRRLIERQQSSPSLPNEGFDAPVPNETYDEPSSPQQQQQQQNQPIEQTRNSRNVVATGSERENEDDDGNGQGGSEEDRMDDEED</sequence>
<evidence type="ECO:0000256" key="1">
    <source>
        <dbReference type="SAM" id="MobiDB-lite"/>
    </source>
</evidence>
<name>A0AAX4KFG4_9TREE</name>
<organism evidence="2 3">
    <name type="scientific">Kwoniella europaea PYCC6329</name>
    <dbReference type="NCBI Taxonomy" id="1423913"/>
    <lineage>
        <taxon>Eukaryota</taxon>
        <taxon>Fungi</taxon>
        <taxon>Dikarya</taxon>
        <taxon>Basidiomycota</taxon>
        <taxon>Agaricomycotina</taxon>
        <taxon>Tremellomycetes</taxon>
        <taxon>Tremellales</taxon>
        <taxon>Cryptococcaceae</taxon>
        <taxon>Kwoniella</taxon>
    </lineage>
</organism>
<evidence type="ECO:0000313" key="2">
    <source>
        <dbReference type="EMBL" id="WWD04774.1"/>
    </source>
</evidence>
<protein>
    <recommendedName>
        <fullName evidence="4">Anaphase-promoting complex subunit 13</fullName>
    </recommendedName>
</protein>
<proteinExistence type="predicted"/>
<feature type="compositionally biased region" description="Polar residues" evidence="1">
    <location>
        <begin position="212"/>
        <end position="224"/>
    </location>
</feature>
<gene>
    <name evidence="2" type="ORF">V865_002845</name>
</gene>
<accession>A0AAX4KFG4</accession>
<feature type="region of interest" description="Disordered" evidence="1">
    <location>
        <begin position="125"/>
        <end position="252"/>
    </location>
</feature>
<evidence type="ECO:0008006" key="4">
    <source>
        <dbReference type="Google" id="ProtNLM"/>
    </source>
</evidence>
<feature type="compositionally biased region" description="Basic and acidic residues" evidence="1">
    <location>
        <begin position="125"/>
        <end position="138"/>
    </location>
</feature>
<reference evidence="2 3" key="1">
    <citation type="submission" date="2024-01" db="EMBL/GenBank/DDBJ databases">
        <title>Comparative genomics of Cryptococcus and Kwoniella reveals pathogenesis evolution and contrasting modes of karyotype evolution via chromosome fusion or intercentromeric recombination.</title>
        <authorList>
            <person name="Coelho M.A."/>
            <person name="David-Palma M."/>
            <person name="Shea T."/>
            <person name="Bowers K."/>
            <person name="McGinley-Smith S."/>
            <person name="Mohammad A.W."/>
            <person name="Gnirke A."/>
            <person name="Yurkov A.M."/>
            <person name="Nowrousian M."/>
            <person name="Sun S."/>
            <person name="Cuomo C.A."/>
            <person name="Heitman J."/>
        </authorList>
    </citation>
    <scope>NUCLEOTIDE SEQUENCE [LARGE SCALE GENOMIC DNA]</scope>
    <source>
        <strain evidence="2 3">PYCC6329</strain>
    </source>
</reference>
<dbReference type="GeneID" id="91101649"/>
<dbReference type="KEGG" id="ker:91101649"/>
<dbReference type="RefSeq" id="XP_066082741.1">
    <property type="nucleotide sequence ID" value="XM_066226644.1"/>
</dbReference>
<dbReference type="AlphaFoldDB" id="A0AAX4KFG4"/>
<dbReference type="EMBL" id="CP144089">
    <property type="protein sequence ID" value="WWD04774.1"/>
    <property type="molecule type" value="Genomic_DNA"/>
</dbReference>
<evidence type="ECO:0000313" key="3">
    <source>
        <dbReference type="Proteomes" id="UP001358614"/>
    </source>
</evidence>
<dbReference type="Proteomes" id="UP001358614">
    <property type="component" value="Chromosome 1"/>
</dbReference>
<feature type="compositionally biased region" description="Pro residues" evidence="1">
    <location>
        <begin position="148"/>
        <end position="165"/>
    </location>
</feature>